<dbReference type="InterPro" id="IPR013103">
    <property type="entry name" value="RVT_2"/>
</dbReference>
<organism evidence="4 5">
    <name type="scientific">Arabidopsis arenosa</name>
    <name type="common">Sand rock-cress</name>
    <name type="synonym">Cardaminopsis arenosa</name>
    <dbReference type="NCBI Taxonomy" id="38785"/>
    <lineage>
        <taxon>Eukaryota</taxon>
        <taxon>Viridiplantae</taxon>
        <taxon>Streptophyta</taxon>
        <taxon>Embryophyta</taxon>
        <taxon>Tracheophyta</taxon>
        <taxon>Spermatophyta</taxon>
        <taxon>Magnoliopsida</taxon>
        <taxon>eudicotyledons</taxon>
        <taxon>Gunneridae</taxon>
        <taxon>Pentapetalae</taxon>
        <taxon>rosids</taxon>
        <taxon>malvids</taxon>
        <taxon>Brassicales</taxon>
        <taxon>Brassicaceae</taxon>
        <taxon>Camelineae</taxon>
        <taxon>Arabidopsis</taxon>
    </lineage>
</organism>
<evidence type="ECO:0000313" key="5">
    <source>
        <dbReference type="Proteomes" id="UP000682877"/>
    </source>
</evidence>
<dbReference type="EMBL" id="LR999455">
    <property type="protein sequence ID" value="CAE6075150.1"/>
    <property type="molecule type" value="Genomic_DNA"/>
</dbReference>
<feature type="domain" description="Integrase catalytic" evidence="3">
    <location>
        <begin position="523"/>
        <end position="686"/>
    </location>
</feature>
<sequence length="1392" mass="155224">MSTTTELVVTGASSLLNVNMSNVTKLTATNFLIWYRQVYALLNGYDLAGYLDGSVPAPEPTLTVNGVVSANPASKHWMRQDQLIYSGLIGTISPSVQPLLSKEKTSAQIWTTLFDTYAKPSRGHIKVLREQLKQWKKGTKTIDEYFQGLTTRFDQLALLESEILHEDQIDYVLGGLPDDYRQVIDQIEGRDTTPTLTVIHEKLINYELKLQTMAAASSSTPVTANAAYKNSGHNNNNSRNHNRSGYRGNQPWQQQNNSNNNSRGSGRGYQGRCQLCGVHGHSARTCKQLHSSGGGYQPSNVGYPSSNSGYQPSPIQPWQPRANVAMVPPYNPANWIMDSAATHHLTSDLANLSMHQPYTGGEEVTIADGSGLPISHTGSALLPTPSRSLALKDILYVPNVSKNLISVYRMCNTNKVSVEFFPAHFQVKDLSTGAKLLQGRTRNELYEWPVDHHSITGFSASPTPKTDLSSWHFRLGHPSLPILKAVVSQFSLPLSHSLQKQLSCSDCFINKSHKLPFYTNTIVSHQPLEYLYSDVWTSPMVSVDNFKYYLILVDHFTRYTWLYPLKQKSQVKDVFVAFKALVENRFQCRIRTLYSDNGGEFIGLRPFLVANGISHLTSPPHTPEHNGISERKHRHVVETGLTLLGHASVPRSYWTYAFATAVYLINRMPTDVLQGVSPYAKLFQQPPNYLKLRVFGCLCFPWIRPYTTNKLENRSTPCAFLGYSLTQSAYLCLDIKTDRIYTSRHVQFVETSFPFAPSSDLAESSTELTPHIAHSSPSCSVLHPSQPPAPPPTTPLSSSPSATLPPSPPDHFPASSSTNLGSNSHQPDTHSLHSPDLSETQQHSQSPINPSPINSSPINQSPLQQSTSNSPETTNSSPSPNHSHSSSATSESPSPPQNPQPVNQPPNPQPQNTHPMRTRAKNNITKPKTKLSLMAAKEIDPLRIPSTVAEALKYDHWRRAMSEEIDAQLRNHTWELVPPTTAQNIITCKWIFTIKFYPDGSIERYKARLVARGFNQQYGLDYSETFSPVIKSTTVRIVLEVAVKRNWSIHQVDINNAFLQGTLKEEVYVSQPPGFIDKDRPQFVCRLKKALYGLKQAPRAWYQELKTYLLQAGFKNSLADTSLFIYQRGCDVIYVLVYVDDIIIAGTTSLVTAFNKSLAARFSLKDLGALSYFLGIEATRTSKGLHLMQRKYIIDLLTKTNMLEAKPVSTPMSPSPKLTLCSGQTLDDAKEYRAVIGSLQYLAFTRPDIAFAVNKLSQFMHKPTDEHWQAAKRILRYLAGTKSHGIFMRSDTPLTLHAFSDADWAGDQNDYISTNAYIIYFGGSPVSWSSKKQRSVSRSSTEAEYRSVANTASELRWICSLLSEMGVHLPMAPVIYFRCASGLTCFHKGPAR</sequence>
<dbReference type="Pfam" id="PF07727">
    <property type="entry name" value="RVT_2"/>
    <property type="match status" value="1"/>
</dbReference>
<evidence type="ECO:0000256" key="1">
    <source>
        <dbReference type="ARBA" id="ARBA00022750"/>
    </source>
</evidence>
<feature type="compositionally biased region" description="Pro residues" evidence="2">
    <location>
        <begin position="785"/>
        <end position="794"/>
    </location>
</feature>
<dbReference type="InterPro" id="IPR057670">
    <property type="entry name" value="SH3_retrovirus"/>
</dbReference>
<gene>
    <name evidence="4" type="ORF">AARE701A_LOCUS12589</name>
</gene>
<reference evidence="4" key="1">
    <citation type="submission" date="2021-01" db="EMBL/GenBank/DDBJ databases">
        <authorList>
            <person name="Bezrukov I."/>
        </authorList>
    </citation>
    <scope>NUCLEOTIDE SEQUENCE</scope>
</reference>
<feature type="compositionally biased region" description="Polar residues" evidence="2">
    <location>
        <begin position="814"/>
        <end position="826"/>
    </location>
</feature>
<dbReference type="CDD" id="cd09272">
    <property type="entry name" value="RNase_HI_RT_Ty1"/>
    <property type="match status" value="1"/>
</dbReference>
<dbReference type="GO" id="GO:0004190">
    <property type="term" value="F:aspartic-type endopeptidase activity"/>
    <property type="evidence" value="ECO:0007669"/>
    <property type="project" value="UniProtKB-KW"/>
</dbReference>
<evidence type="ECO:0000259" key="3">
    <source>
        <dbReference type="PROSITE" id="PS50994"/>
    </source>
</evidence>
<keyword evidence="1" id="KW-0645">Protease</keyword>
<evidence type="ECO:0000256" key="2">
    <source>
        <dbReference type="SAM" id="MobiDB-lite"/>
    </source>
</evidence>
<dbReference type="GO" id="GO:0015074">
    <property type="term" value="P:DNA integration"/>
    <property type="evidence" value="ECO:0007669"/>
    <property type="project" value="InterPro"/>
</dbReference>
<dbReference type="Pfam" id="PF14223">
    <property type="entry name" value="Retrotran_gag_2"/>
    <property type="match status" value="1"/>
</dbReference>
<dbReference type="Gene3D" id="3.30.420.10">
    <property type="entry name" value="Ribonuclease H-like superfamily/Ribonuclease H"/>
    <property type="match status" value="1"/>
</dbReference>
<dbReference type="InterPro" id="IPR043502">
    <property type="entry name" value="DNA/RNA_pol_sf"/>
</dbReference>
<dbReference type="Pfam" id="PF00665">
    <property type="entry name" value="rve"/>
    <property type="match status" value="1"/>
</dbReference>
<evidence type="ECO:0000313" key="4">
    <source>
        <dbReference type="EMBL" id="CAE6075150.1"/>
    </source>
</evidence>
<dbReference type="InterPro" id="IPR001584">
    <property type="entry name" value="Integrase_cat-core"/>
</dbReference>
<keyword evidence="5" id="KW-1185">Reference proteome</keyword>
<dbReference type="Proteomes" id="UP000682877">
    <property type="component" value="Chromosome 5"/>
</dbReference>
<dbReference type="InterPro" id="IPR012337">
    <property type="entry name" value="RNaseH-like_sf"/>
</dbReference>
<dbReference type="SUPFAM" id="SSF53098">
    <property type="entry name" value="Ribonuclease H-like"/>
    <property type="match status" value="1"/>
</dbReference>
<dbReference type="InterPro" id="IPR025724">
    <property type="entry name" value="GAG-pre-integrase_dom"/>
</dbReference>
<dbReference type="Pfam" id="PF22936">
    <property type="entry name" value="Pol_BBD"/>
    <property type="match status" value="1"/>
</dbReference>
<dbReference type="GO" id="GO:0003676">
    <property type="term" value="F:nucleic acid binding"/>
    <property type="evidence" value="ECO:0007669"/>
    <property type="project" value="InterPro"/>
</dbReference>
<dbReference type="Pfam" id="PF25597">
    <property type="entry name" value="SH3_retrovirus"/>
    <property type="match status" value="1"/>
</dbReference>
<accession>A0A8S2A9V9</accession>
<feature type="compositionally biased region" description="Pro residues" evidence="2">
    <location>
        <begin position="893"/>
        <end position="909"/>
    </location>
</feature>
<dbReference type="Pfam" id="PF13976">
    <property type="entry name" value="gag_pre-integrs"/>
    <property type="match status" value="1"/>
</dbReference>
<feature type="compositionally biased region" description="Low complexity" evidence="2">
    <location>
        <begin position="844"/>
        <end position="892"/>
    </location>
</feature>
<keyword evidence="1" id="KW-0378">Hydrolase</keyword>
<feature type="region of interest" description="Disordered" evidence="2">
    <location>
        <begin position="225"/>
        <end position="266"/>
    </location>
</feature>
<feature type="region of interest" description="Disordered" evidence="2">
    <location>
        <begin position="764"/>
        <end position="929"/>
    </location>
</feature>
<dbReference type="PANTHER" id="PTHR11439">
    <property type="entry name" value="GAG-POL-RELATED RETROTRANSPOSON"/>
    <property type="match status" value="1"/>
</dbReference>
<keyword evidence="1" id="KW-0064">Aspartyl protease</keyword>
<dbReference type="PROSITE" id="PS50994">
    <property type="entry name" value="INTEGRASE"/>
    <property type="match status" value="1"/>
</dbReference>
<protein>
    <recommendedName>
        <fullName evidence="3">Integrase catalytic domain-containing protein</fullName>
    </recommendedName>
</protein>
<name>A0A8S2A9V9_ARAAE</name>
<dbReference type="InterPro" id="IPR036397">
    <property type="entry name" value="RNaseH_sf"/>
</dbReference>
<dbReference type="PANTHER" id="PTHR11439:SF489">
    <property type="entry name" value="RNA-DIRECTED DNA POLYMERASE"/>
    <property type="match status" value="1"/>
</dbReference>
<dbReference type="InterPro" id="IPR054722">
    <property type="entry name" value="PolX-like_BBD"/>
</dbReference>
<proteinExistence type="predicted"/>
<feature type="compositionally biased region" description="Low complexity" evidence="2">
    <location>
        <begin position="230"/>
        <end position="266"/>
    </location>
</feature>
<dbReference type="SUPFAM" id="SSF56672">
    <property type="entry name" value="DNA/RNA polymerases"/>
    <property type="match status" value="1"/>
</dbReference>